<keyword evidence="1 3" id="KW-0732">Signal</keyword>
<dbReference type="PANTHER" id="PTHR43308">
    <property type="entry name" value="OUTER MEMBRANE PROTEIN ALPHA-RELATED"/>
    <property type="match status" value="1"/>
</dbReference>
<protein>
    <submittedName>
        <fullName evidence="5">Cell surface protein</fullName>
    </submittedName>
</protein>
<proteinExistence type="predicted"/>
<feature type="signal peptide" evidence="3">
    <location>
        <begin position="1"/>
        <end position="27"/>
    </location>
</feature>
<dbReference type="Pfam" id="PF00395">
    <property type="entry name" value="SLH"/>
    <property type="match status" value="3"/>
</dbReference>
<gene>
    <name evidence="5" type="ORF">CAB88_31890</name>
</gene>
<evidence type="ECO:0000256" key="3">
    <source>
        <dbReference type="SAM" id="SignalP"/>
    </source>
</evidence>
<sequence>MKHKLLKTTTAFSIMGSMFFGASLSSAETPVFKDVPANHWSTEAINDLGSKQIFLGYGNGIFGFGDNVTRGQVARMLYNFLKPADVDGSFRSSFSDIRGHMFEKEIKALEKAGIMNGYGNGTFGAENILTREQLASVLTKAFKLKPKSMTTFDDVEKNYWATDSISAVQSNGISIGMGNNTFEPKTLVKREQYVQFLYNTMKKQPDHNGNNNENNNGNNNGNNNENNNGNNNDEVNSPYYVAPPKESSENSALRQKLGNYGSYTGVKKSYFDSLNQDIASGKITEEDAKVKAGTLEPWEDAKIPSFLPKGTKVAVESVNIQKFNTSSNDYKVIDKMIQKDYGGTYFGINVYWNAETKQNTVSVLHVQFIYQ</sequence>
<dbReference type="Proteomes" id="UP000194143">
    <property type="component" value="Plasmid poh2"/>
</dbReference>
<accession>A0A1W6WYK1</accession>
<evidence type="ECO:0000259" key="4">
    <source>
        <dbReference type="PROSITE" id="PS51272"/>
    </source>
</evidence>
<dbReference type="InterPro" id="IPR051465">
    <property type="entry name" value="Cell_Envelope_Struct_Comp"/>
</dbReference>
<keyword evidence="5" id="KW-0614">Plasmid</keyword>
<dbReference type="GeneID" id="67466864"/>
<evidence type="ECO:0000256" key="1">
    <source>
        <dbReference type="ARBA" id="ARBA00022729"/>
    </source>
</evidence>
<geneLocation type="plasmid" evidence="5 6">
    <name>poh2</name>
</geneLocation>
<reference evidence="5 6" key="1">
    <citation type="submission" date="2017-04" db="EMBL/GenBank/DDBJ databases">
        <title>Complete Genome Sequence of Bacillus thuringiensis type Strain ATCC 10792.</title>
        <authorList>
            <person name="Oh D.-H."/>
            <person name="Park B.-J."/>
            <person name="Shuai W."/>
            <person name="Chelliah R."/>
        </authorList>
    </citation>
    <scope>NUCLEOTIDE SEQUENCE [LARGE SCALE GENOMIC DNA]</scope>
    <source>
        <strain evidence="5 6">ATCC 10792</strain>
        <plasmid evidence="5 6">poh2</plasmid>
    </source>
</reference>
<dbReference type="EMBL" id="CP021063">
    <property type="protein sequence ID" value="ARP61614.1"/>
    <property type="molecule type" value="Genomic_DNA"/>
</dbReference>
<feature type="chain" id="PRO_5043151650" evidence="3">
    <location>
        <begin position="28"/>
        <end position="371"/>
    </location>
</feature>
<evidence type="ECO:0000256" key="2">
    <source>
        <dbReference type="SAM" id="MobiDB-lite"/>
    </source>
</evidence>
<keyword evidence="6" id="KW-1185">Reference proteome</keyword>
<feature type="domain" description="SLH" evidence="4">
    <location>
        <begin position="92"/>
        <end position="147"/>
    </location>
</feature>
<dbReference type="RefSeq" id="WP_003319419.1">
    <property type="nucleotide sequence ID" value="NZ_CP021063.1"/>
</dbReference>
<dbReference type="PROSITE" id="PS51272">
    <property type="entry name" value="SLH"/>
    <property type="match status" value="3"/>
</dbReference>
<name>A0A1W6WYK1_BACTU</name>
<evidence type="ECO:0000313" key="5">
    <source>
        <dbReference type="EMBL" id="ARP61614.1"/>
    </source>
</evidence>
<feature type="compositionally biased region" description="Low complexity" evidence="2">
    <location>
        <begin position="208"/>
        <end position="232"/>
    </location>
</feature>
<dbReference type="SMR" id="A0A1W6WYK1"/>
<feature type="domain" description="SLH" evidence="4">
    <location>
        <begin position="28"/>
        <end position="91"/>
    </location>
</feature>
<dbReference type="AlphaFoldDB" id="A0A1W6WYK1"/>
<feature type="domain" description="SLH" evidence="4">
    <location>
        <begin position="148"/>
        <end position="211"/>
    </location>
</feature>
<dbReference type="PANTHER" id="PTHR43308:SF1">
    <property type="entry name" value="OUTER MEMBRANE PROTEIN ALPHA"/>
    <property type="match status" value="1"/>
</dbReference>
<dbReference type="InterPro" id="IPR001119">
    <property type="entry name" value="SLH_dom"/>
</dbReference>
<organism evidence="5 6">
    <name type="scientific">Bacillus thuringiensis</name>
    <dbReference type="NCBI Taxonomy" id="1428"/>
    <lineage>
        <taxon>Bacteria</taxon>
        <taxon>Bacillati</taxon>
        <taxon>Bacillota</taxon>
        <taxon>Bacilli</taxon>
        <taxon>Bacillales</taxon>
        <taxon>Bacillaceae</taxon>
        <taxon>Bacillus</taxon>
        <taxon>Bacillus cereus group</taxon>
    </lineage>
</organism>
<evidence type="ECO:0000313" key="6">
    <source>
        <dbReference type="Proteomes" id="UP000194143"/>
    </source>
</evidence>
<feature type="region of interest" description="Disordered" evidence="2">
    <location>
        <begin position="202"/>
        <end position="252"/>
    </location>
</feature>